<feature type="domain" description="Putative DNA-binding" evidence="1">
    <location>
        <begin position="17"/>
        <end position="110"/>
    </location>
</feature>
<sequence>MSAELSESIAKPSLVNLQQNFLAYLRDPPAHQSMTSFVSGTESVSAELRLRIYAHAYEARLTEALQDNFPALHTLLGDDDFYELAAQYISTYPSKSFSLRYFGDRLCQWLRERLPYAKQSVLAEMALFEWSVWTAFDAPDIDPATIEDLQAVPPHQWGELTFDLHPSSQVVSLEWNVPVLWQAITDEADPIAPEQQEYPHSWLVWRQGLGTYFRALEVDEAWALSKVEQGESFAYLCEGVCEWVDTEHAATRVVGFLQVWLSDGVICMR</sequence>
<dbReference type="Pfam" id="PF09836">
    <property type="entry name" value="DUF2063"/>
    <property type="match status" value="1"/>
</dbReference>
<gene>
    <name evidence="2" type="ORF">HELGO_WM22476</name>
</gene>
<protein>
    <submittedName>
        <fullName evidence="2">DUF2063 domain-containing protein</fullName>
    </submittedName>
</protein>
<evidence type="ECO:0000313" key="2">
    <source>
        <dbReference type="EMBL" id="CAA6829413.1"/>
    </source>
</evidence>
<dbReference type="AlphaFoldDB" id="A0A6S6UML2"/>
<accession>A0A6S6UML2</accession>
<dbReference type="EMBL" id="CACVAT010000526">
    <property type="protein sequence ID" value="CAA6829413.1"/>
    <property type="molecule type" value="Genomic_DNA"/>
</dbReference>
<dbReference type="InterPro" id="IPR018640">
    <property type="entry name" value="DUF2063"/>
</dbReference>
<name>A0A6S6UML2_9GAMM</name>
<reference evidence="2" key="1">
    <citation type="submission" date="2020-01" db="EMBL/GenBank/DDBJ databases">
        <authorList>
            <person name="Meier V. D."/>
            <person name="Meier V D."/>
        </authorList>
    </citation>
    <scope>NUCLEOTIDE SEQUENCE</scope>
    <source>
        <strain evidence="2">HLG_WM_MAG_09</strain>
    </source>
</reference>
<dbReference type="InterPro" id="IPR044922">
    <property type="entry name" value="DUF2063_N_sf"/>
</dbReference>
<proteinExistence type="predicted"/>
<organism evidence="2">
    <name type="scientific">uncultured Thiotrichaceae bacterium</name>
    <dbReference type="NCBI Taxonomy" id="298394"/>
    <lineage>
        <taxon>Bacteria</taxon>
        <taxon>Pseudomonadati</taxon>
        <taxon>Pseudomonadota</taxon>
        <taxon>Gammaproteobacteria</taxon>
        <taxon>Thiotrichales</taxon>
        <taxon>Thiotrichaceae</taxon>
        <taxon>environmental samples</taxon>
    </lineage>
</organism>
<dbReference type="Gene3D" id="1.10.150.690">
    <property type="entry name" value="DUF2063"/>
    <property type="match status" value="1"/>
</dbReference>
<evidence type="ECO:0000259" key="1">
    <source>
        <dbReference type="Pfam" id="PF09836"/>
    </source>
</evidence>